<accession>A0A226F2A7</accession>
<dbReference type="EMBL" id="LNIX01000001">
    <property type="protein sequence ID" value="OXA63588.1"/>
    <property type="molecule type" value="Genomic_DNA"/>
</dbReference>
<sequence>MAKRRQSVSIQEEDAFKLVIDELMEEIVWHPTHEDVDVATWLLKMVDYNVPRKDTFAASFYIPEDIIRGSVTRRGQLCWHLVDEVGKAAVNDAFLLQSVMYFILDLHFKGKACHKYLTKLFHKCFFNTTLGQNMDSRIGKAQGFKEFTMENYYRISKYKVGYFSFYLPIASSWILQADGTPKEEELKLIEEIALEMGHLFQVQDDYLDCFGNPNVTGRYGTTIQGNCSSWFIIMALKKMDCEQERVLKEHYGKPGSERVHRVIKVFRDLDLVEEYRQYEIKCYKAIMKKITKLPESIPALYFSETLDLILKREK</sequence>
<dbReference type="PROSITE" id="PS00444">
    <property type="entry name" value="POLYPRENYL_SYNTHASE_2"/>
    <property type="match status" value="1"/>
</dbReference>
<gene>
    <name evidence="8" type="ORF">Fcan01_01515</name>
</gene>
<evidence type="ECO:0000256" key="7">
    <source>
        <dbReference type="RuleBase" id="RU004466"/>
    </source>
</evidence>
<evidence type="ECO:0000256" key="5">
    <source>
        <dbReference type="ARBA" id="ARBA00033740"/>
    </source>
</evidence>
<evidence type="ECO:0000256" key="1">
    <source>
        <dbReference type="ARBA" id="ARBA00001946"/>
    </source>
</evidence>
<keyword evidence="3" id="KW-0479">Metal-binding</keyword>
<evidence type="ECO:0000256" key="6">
    <source>
        <dbReference type="ARBA" id="ARBA00034546"/>
    </source>
</evidence>
<dbReference type="PANTHER" id="PTHR11525">
    <property type="entry name" value="FARNESYL-PYROPHOSPHATE SYNTHETASE"/>
    <property type="match status" value="1"/>
</dbReference>
<dbReference type="OrthoDB" id="10257492at2759"/>
<keyword evidence="2 7" id="KW-0808">Transferase</keyword>
<dbReference type="InterPro" id="IPR000092">
    <property type="entry name" value="Polyprenyl_synt"/>
</dbReference>
<dbReference type="AlphaFoldDB" id="A0A226F2A7"/>
<dbReference type="GO" id="GO:0005737">
    <property type="term" value="C:cytoplasm"/>
    <property type="evidence" value="ECO:0007669"/>
    <property type="project" value="TreeGrafter"/>
</dbReference>
<dbReference type="OMA" id="YMEHANA"/>
<protein>
    <recommendedName>
        <fullName evidence="6">Farnesyl pyrophosphate synthase</fullName>
    </recommendedName>
</protein>
<evidence type="ECO:0000256" key="2">
    <source>
        <dbReference type="ARBA" id="ARBA00022679"/>
    </source>
</evidence>
<dbReference type="GO" id="GO:0045337">
    <property type="term" value="P:farnesyl diphosphate biosynthetic process"/>
    <property type="evidence" value="ECO:0007669"/>
    <property type="project" value="TreeGrafter"/>
</dbReference>
<dbReference type="Gene3D" id="1.10.600.10">
    <property type="entry name" value="Farnesyl Diphosphate Synthase"/>
    <property type="match status" value="1"/>
</dbReference>
<dbReference type="STRING" id="158441.A0A226F2A7"/>
<organism evidence="8 9">
    <name type="scientific">Folsomia candida</name>
    <name type="common">Springtail</name>
    <dbReference type="NCBI Taxonomy" id="158441"/>
    <lineage>
        <taxon>Eukaryota</taxon>
        <taxon>Metazoa</taxon>
        <taxon>Ecdysozoa</taxon>
        <taxon>Arthropoda</taxon>
        <taxon>Hexapoda</taxon>
        <taxon>Collembola</taxon>
        <taxon>Entomobryomorpha</taxon>
        <taxon>Isotomoidea</taxon>
        <taxon>Isotomidae</taxon>
        <taxon>Proisotominae</taxon>
        <taxon>Folsomia</taxon>
    </lineage>
</organism>
<evidence type="ECO:0000313" key="8">
    <source>
        <dbReference type="EMBL" id="OXA63588.1"/>
    </source>
</evidence>
<keyword evidence="9" id="KW-1185">Reference proteome</keyword>
<evidence type="ECO:0000256" key="3">
    <source>
        <dbReference type="ARBA" id="ARBA00022723"/>
    </source>
</evidence>
<dbReference type="PANTHER" id="PTHR11525:SF0">
    <property type="entry name" value="FARNESYL PYROPHOSPHATE SYNTHASE"/>
    <property type="match status" value="1"/>
</dbReference>
<evidence type="ECO:0000313" key="9">
    <source>
        <dbReference type="Proteomes" id="UP000198287"/>
    </source>
</evidence>
<dbReference type="GO" id="GO:0042811">
    <property type="term" value="P:pheromone biosynthetic process"/>
    <property type="evidence" value="ECO:0007669"/>
    <property type="project" value="UniProtKB-ARBA"/>
</dbReference>
<dbReference type="Proteomes" id="UP000198287">
    <property type="component" value="Unassembled WGS sequence"/>
</dbReference>
<dbReference type="GO" id="GO:0004337">
    <property type="term" value="F:(2E,6E)-farnesyl diphosphate synthase activity"/>
    <property type="evidence" value="ECO:0007669"/>
    <property type="project" value="TreeGrafter"/>
</dbReference>
<dbReference type="InterPro" id="IPR033749">
    <property type="entry name" value="Polyprenyl_synt_CS"/>
</dbReference>
<dbReference type="Pfam" id="PF00348">
    <property type="entry name" value="polyprenyl_synt"/>
    <property type="match status" value="1"/>
</dbReference>
<keyword evidence="4" id="KW-0460">Magnesium</keyword>
<dbReference type="GO" id="GO:0046872">
    <property type="term" value="F:metal ion binding"/>
    <property type="evidence" value="ECO:0007669"/>
    <property type="project" value="UniProtKB-KW"/>
</dbReference>
<reference evidence="8 9" key="1">
    <citation type="submission" date="2015-12" db="EMBL/GenBank/DDBJ databases">
        <title>The genome of Folsomia candida.</title>
        <authorList>
            <person name="Faddeeva A."/>
            <person name="Derks M.F."/>
            <person name="Anvar Y."/>
            <person name="Smit S."/>
            <person name="Van Straalen N."/>
            <person name="Roelofs D."/>
        </authorList>
    </citation>
    <scope>NUCLEOTIDE SEQUENCE [LARGE SCALE GENOMIC DNA]</scope>
    <source>
        <strain evidence="8 9">VU population</strain>
        <tissue evidence="8">Whole body</tissue>
    </source>
</reference>
<evidence type="ECO:0000256" key="4">
    <source>
        <dbReference type="ARBA" id="ARBA00022842"/>
    </source>
</evidence>
<dbReference type="InterPro" id="IPR008949">
    <property type="entry name" value="Isoprenoid_synthase_dom_sf"/>
</dbReference>
<proteinExistence type="inferred from homology"/>
<dbReference type="InterPro" id="IPR039702">
    <property type="entry name" value="FPS1-like"/>
</dbReference>
<comment type="cofactor">
    <cofactor evidence="1">
        <name>Mg(2+)</name>
        <dbReference type="ChEBI" id="CHEBI:18420"/>
    </cofactor>
</comment>
<comment type="caution">
    <text evidence="8">The sequence shown here is derived from an EMBL/GenBank/DDBJ whole genome shotgun (WGS) entry which is preliminary data.</text>
</comment>
<name>A0A226F2A7_FOLCA</name>
<dbReference type="SUPFAM" id="SSF48576">
    <property type="entry name" value="Terpenoid synthases"/>
    <property type="match status" value="1"/>
</dbReference>
<comment type="similarity">
    <text evidence="7">Belongs to the FPP/GGPP synthase family.</text>
</comment>
<comment type="pathway">
    <text evidence="5">Pheromone biosynthesis.</text>
</comment>
<dbReference type="GO" id="GO:0004161">
    <property type="term" value="F:dimethylallyltranstransferase activity"/>
    <property type="evidence" value="ECO:0007669"/>
    <property type="project" value="TreeGrafter"/>
</dbReference>